<dbReference type="RefSeq" id="WP_046440114.1">
    <property type="nucleotide sequence ID" value="NZ_CP011312.1"/>
</dbReference>
<reference evidence="1 3" key="1">
    <citation type="journal article" date="2015" name="Genome Announc.">
        <title>Complete Genome Sequence of Corynebacterium kutscheri DSM 20755, a Corynebacterial Type Strain with Remarkably Low G+C Content of Chromosomal DNA.</title>
        <authorList>
            <person name="Ruckert C."/>
            <person name="Albersmeier A."/>
            <person name="Winkler A."/>
            <person name="Tauch A."/>
        </authorList>
    </citation>
    <scope>NUCLEOTIDE SEQUENCE [LARGE SCALE GENOMIC DNA]</scope>
    <source>
        <strain evidence="1 3">DSM 20755</strain>
    </source>
</reference>
<dbReference type="STRING" id="35755.UL82_07755"/>
<accession>A0A0F6R0F5</accession>
<dbReference type="EMBL" id="LR134377">
    <property type="protein sequence ID" value="VEH08988.1"/>
    <property type="molecule type" value="Genomic_DNA"/>
</dbReference>
<dbReference type="AlphaFoldDB" id="A0A0F6R0F5"/>
<dbReference type="KEGG" id="cku:UL82_07755"/>
<gene>
    <name evidence="2" type="ORF">NCTC949_02114</name>
    <name evidence="1" type="ORF">UL82_07755</name>
</gene>
<evidence type="ECO:0000313" key="4">
    <source>
        <dbReference type="Proteomes" id="UP000271380"/>
    </source>
</evidence>
<evidence type="ECO:0000313" key="3">
    <source>
        <dbReference type="Proteomes" id="UP000033457"/>
    </source>
</evidence>
<dbReference type="HOGENOM" id="CLU_128227_3_0_11"/>
<reference evidence="2 4" key="2">
    <citation type="submission" date="2018-12" db="EMBL/GenBank/DDBJ databases">
        <authorList>
            <consortium name="Pathogen Informatics"/>
        </authorList>
    </citation>
    <scope>NUCLEOTIDE SEQUENCE [LARGE SCALE GENOMIC DNA]</scope>
    <source>
        <strain evidence="2 4">NCTC949</strain>
    </source>
</reference>
<dbReference type="Proteomes" id="UP000271380">
    <property type="component" value="Chromosome"/>
</dbReference>
<dbReference type="Gene3D" id="6.10.250.660">
    <property type="match status" value="1"/>
</dbReference>
<name>A0A0F6R0F5_9CORY</name>
<dbReference type="EMBL" id="CP011312">
    <property type="protein sequence ID" value="AKE41712.1"/>
    <property type="molecule type" value="Genomic_DNA"/>
</dbReference>
<dbReference type="NCBIfam" id="TIGR03544">
    <property type="entry name" value="DivI1A_domain"/>
    <property type="match status" value="1"/>
</dbReference>
<organism evidence="1 3">
    <name type="scientific">Corynebacterium kutscheri</name>
    <dbReference type="NCBI Taxonomy" id="35755"/>
    <lineage>
        <taxon>Bacteria</taxon>
        <taxon>Bacillati</taxon>
        <taxon>Actinomycetota</taxon>
        <taxon>Actinomycetes</taxon>
        <taxon>Mycobacteriales</taxon>
        <taxon>Corynebacteriaceae</taxon>
        <taxon>Corynebacterium</taxon>
    </lineage>
</organism>
<dbReference type="Proteomes" id="UP000033457">
    <property type="component" value="Chromosome"/>
</dbReference>
<proteinExistence type="predicted"/>
<dbReference type="InterPro" id="IPR019933">
    <property type="entry name" value="DivIVA_domain"/>
</dbReference>
<sequence>MFSWILLIMLLIVFVGVMTFVFAGVFGRGEITPPTTDLAETQKANYQAIAVGDIDQLRFDVVHRGYRQDQVDAVITQLVEQLAEVQAKNTIADEENLPA</sequence>
<keyword evidence="3" id="KW-1185">Reference proteome</keyword>
<protein>
    <submittedName>
        <fullName evidence="1">DivIVA domain</fullName>
    </submittedName>
    <submittedName>
        <fullName evidence="2">Secreted protein</fullName>
    </submittedName>
</protein>
<evidence type="ECO:0000313" key="2">
    <source>
        <dbReference type="EMBL" id="VEH08988.1"/>
    </source>
</evidence>
<evidence type="ECO:0000313" key="1">
    <source>
        <dbReference type="EMBL" id="AKE41712.1"/>
    </source>
</evidence>
<dbReference type="OrthoDB" id="3404379at2"/>